<dbReference type="GO" id="GO:0008677">
    <property type="term" value="F:2-dehydropantoate 2-reductase activity"/>
    <property type="evidence" value="ECO:0007669"/>
    <property type="project" value="UniProtKB-EC"/>
</dbReference>
<evidence type="ECO:0000256" key="2">
    <source>
        <dbReference type="ARBA" id="ARBA00004994"/>
    </source>
</evidence>
<dbReference type="EC" id="1.1.1.169" evidence="4"/>
<reference evidence="13 14" key="1">
    <citation type="journal article" date="2016" name="Genome Announc.">
        <title>Complete Genome Sequence of Methylobacterium populi P-1M, Isolated from Pink-Pigmented Household Biofilm.</title>
        <authorList>
            <person name="Morohoshi T."/>
            <person name="Ikeda T."/>
        </authorList>
    </citation>
    <scope>NUCLEOTIDE SEQUENCE [LARGE SCALE GENOMIC DNA]</scope>
    <source>
        <strain evidence="13 14">P-1M</strain>
    </source>
</reference>
<comment type="pathway">
    <text evidence="2">Cofactor biosynthesis; (R)-pantothenate biosynthesis; (R)-pantoate from 3-methyl-2-oxobutanoate: step 2/2.</text>
</comment>
<keyword evidence="7" id="KW-0521">NADP</keyword>
<evidence type="ECO:0000313" key="14">
    <source>
        <dbReference type="Proteomes" id="UP000218288"/>
    </source>
</evidence>
<dbReference type="InterPro" id="IPR013752">
    <property type="entry name" value="KPA_reductase"/>
</dbReference>
<comment type="function">
    <text evidence="1">Catalyzes the NADPH-dependent reduction of ketopantoate into pantoic acid.</text>
</comment>
<dbReference type="NCBIfam" id="NF005089">
    <property type="entry name" value="PRK06522.1-4"/>
    <property type="match status" value="1"/>
</dbReference>
<dbReference type="InterPro" id="IPR036291">
    <property type="entry name" value="NAD(P)-bd_dom_sf"/>
</dbReference>
<dbReference type="Pfam" id="PF02558">
    <property type="entry name" value="ApbA"/>
    <property type="match status" value="1"/>
</dbReference>
<organism evidence="13 14">
    <name type="scientific">Methylorubrum populi</name>
    <dbReference type="NCBI Taxonomy" id="223967"/>
    <lineage>
        <taxon>Bacteria</taxon>
        <taxon>Pseudomonadati</taxon>
        <taxon>Pseudomonadota</taxon>
        <taxon>Alphaproteobacteria</taxon>
        <taxon>Hyphomicrobiales</taxon>
        <taxon>Methylobacteriaceae</taxon>
        <taxon>Methylorubrum</taxon>
    </lineage>
</organism>
<feature type="domain" description="Ketopantoate reductase N-terminal" evidence="11">
    <location>
        <begin position="3"/>
        <end position="105"/>
    </location>
</feature>
<dbReference type="InterPro" id="IPR051402">
    <property type="entry name" value="KPR-Related"/>
</dbReference>
<dbReference type="FunFam" id="3.40.50.720:FF:000307">
    <property type="entry name" value="2-dehydropantoate 2-reductase"/>
    <property type="match status" value="1"/>
</dbReference>
<protein>
    <recommendedName>
        <fullName evidence="5">2-dehydropantoate 2-reductase</fullName>
        <ecNumber evidence="4">1.1.1.169</ecNumber>
    </recommendedName>
    <alternativeName>
        <fullName evidence="9">Ketopantoate reductase</fullName>
    </alternativeName>
</protein>
<evidence type="ECO:0000259" key="11">
    <source>
        <dbReference type="Pfam" id="PF02558"/>
    </source>
</evidence>
<name>A0A169QZR7_9HYPH</name>
<dbReference type="InterPro" id="IPR008927">
    <property type="entry name" value="6-PGluconate_DH-like_C_sf"/>
</dbReference>
<dbReference type="FunFam" id="1.10.1040.10:FF:000017">
    <property type="entry name" value="2-dehydropantoate 2-reductase"/>
    <property type="match status" value="1"/>
</dbReference>
<dbReference type="OrthoDB" id="9796561at2"/>
<dbReference type="PANTHER" id="PTHR21708">
    <property type="entry name" value="PROBABLE 2-DEHYDROPANTOATE 2-REDUCTASE"/>
    <property type="match status" value="1"/>
</dbReference>
<dbReference type="GO" id="GO:0005737">
    <property type="term" value="C:cytoplasm"/>
    <property type="evidence" value="ECO:0007669"/>
    <property type="project" value="TreeGrafter"/>
</dbReference>
<dbReference type="Proteomes" id="UP000218288">
    <property type="component" value="Chromosome"/>
</dbReference>
<evidence type="ECO:0000256" key="10">
    <source>
        <dbReference type="ARBA" id="ARBA00048793"/>
    </source>
</evidence>
<dbReference type="UniPathway" id="UPA00028">
    <property type="reaction ID" value="UER00004"/>
</dbReference>
<dbReference type="SUPFAM" id="SSF48179">
    <property type="entry name" value="6-phosphogluconate dehydrogenase C-terminal domain-like"/>
    <property type="match status" value="1"/>
</dbReference>
<dbReference type="Gene3D" id="1.10.1040.10">
    <property type="entry name" value="N-(1-d-carboxylethyl)-l-norvaline Dehydrogenase, domain 2"/>
    <property type="match status" value="1"/>
</dbReference>
<comment type="catalytic activity">
    <reaction evidence="10">
        <text>(R)-pantoate + NADP(+) = 2-dehydropantoate + NADPH + H(+)</text>
        <dbReference type="Rhea" id="RHEA:16233"/>
        <dbReference type="ChEBI" id="CHEBI:11561"/>
        <dbReference type="ChEBI" id="CHEBI:15378"/>
        <dbReference type="ChEBI" id="CHEBI:15980"/>
        <dbReference type="ChEBI" id="CHEBI:57783"/>
        <dbReference type="ChEBI" id="CHEBI:58349"/>
        <dbReference type="EC" id="1.1.1.169"/>
    </reaction>
</comment>
<dbReference type="RefSeq" id="WP_096485131.1">
    <property type="nucleotide sequence ID" value="NZ_AP014809.1"/>
</dbReference>
<evidence type="ECO:0000259" key="12">
    <source>
        <dbReference type="Pfam" id="PF08546"/>
    </source>
</evidence>
<evidence type="ECO:0000256" key="9">
    <source>
        <dbReference type="ARBA" id="ARBA00032024"/>
    </source>
</evidence>
<dbReference type="EMBL" id="AP014809">
    <property type="protein sequence ID" value="BAU90852.1"/>
    <property type="molecule type" value="Genomic_DNA"/>
</dbReference>
<dbReference type="AlphaFoldDB" id="A0A169QZR7"/>
<evidence type="ECO:0000256" key="4">
    <source>
        <dbReference type="ARBA" id="ARBA00013014"/>
    </source>
</evidence>
<evidence type="ECO:0000256" key="8">
    <source>
        <dbReference type="ARBA" id="ARBA00023002"/>
    </source>
</evidence>
<gene>
    <name evidence="13" type="ORF">MPPM_2247</name>
</gene>
<feature type="domain" description="Ketopantoate reductase C-terminal" evidence="12">
    <location>
        <begin position="198"/>
        <end position="318"/>
    </location>
</feature>
<evidence type="ECO:0000256" key="3">
    <source>
        <dbReference type="ARBA" id="ARBA00007870"/>
    </source>
</evidence>
<dbReference type="Gene3D" id="3.40.50.720">
    <property type="entry name" value="NAD(P)-binding Rossmann-like Domain"/>
    <property type="match status" value="1"/>
</dbReference>
<sequence>MSIAIVGAGAIGGYLGVRLAEAGEDVTFIARSNAAAIQAGGMRLIEEDGTEIHSKSVKATRSMQEAGVHEVVLLTVKAHQVGPIAADLKHLIGPDTVVVTMQNGIPWWYFMGGHGGEYAGTRLESADPGGLIADNLDAKHVIGSVVYPATVLTDPGTVKVIEGNRFGLGELDGSKSERVLALSQRLAKAGFRAPVTSDIRAEIWLKLWGNLSFNPISALTHATLEDICRFPDTRAIAAEMMREAEVIANRLGVTFRLGIDKRIAGAEKVGPHKTSMLQDVEAGRPIELEALVGSVIELGRLTGTPTPHIDTVFALMRLLAQSLERANGRLAIQRA</sequence>
<dbReference type="Pfam" id="PF08546">
    <property type="entry name" value="ApbA_C"/>
    <property type="match status" value="1"/>
</dbReference>
<proteinExistence type="inferred from homology"/>
<evidence type="ECO:0000256" key="5">
    <source>
        <dbReference type="ARBA" id="ARBA00019465"/>
    </source>
</evidence>
<comment type="similarity">
    <text evidence="3">Belongs to the ketopantoate reductase family.</text>
</comment>
<evidence type="ECO:0000313" key="13">
    <source>
        <dbReference type="EMBL" id="BAU90852.1"/>
    </source>
</evidence>
<dbReference type="GO" id="GO:0015940">
    <property type="term" value="P:pantothenate biosynthetic process"/>
    <property type="evidence" value="ECO:0007669"/>
    <property type="project" value="UniProtKB-UniPathway"/>
</dbReference>
<dbReference type="PANTHER" id="PTHR21708:SF45">
    <property type="entry name" value="2-DEHYDROPANTOATE 2-REDUCTASE"/>
    <property type="match status" value="1"/>
</dbReference>
<dbReference type="SUPFAM" id="SSF51735">
    <property type="entry name" value="NAD(P)-binding Rossmann-fold domains"/>
    <property type="match status" value="1"/>
</dbReference>
<evidence type="ECO:0000256" key="6">
    <source>
        <dbReference type="ARBA" id="ARBA00022655"/>
    </source>
</evidence>
<accession>A0A169QZR7</accession>
<dbReference type="InterPro" id="IPR013328">
    <property type="entry name" value="6PGD_dom2"/>
</dbReference>
<keyword evidence="6" id="KW-0566">Pantothenate biosynthesis</keyword>
<evidence type="ECO:0000256" key="7">
    <source>
        <dbReference type="ARBA" id="ARBA00022857"/>
    </source>
</evidence>
<keyword evidence="8" id="KW-0560">Oxidoreductase</keyword>
<dbReference type="InterPro" id="IPR013332">
    <property type="entry name" value="KPR_N"/>
</dbReference>
<evidence type="ECO:0000256" key="1">
    <source>
        <dbReference type="ARBA" id="ARBA00002919"/>
    </source>
</evidence>